<evidence type="ECO:0000256" key="10">
    <source>
        <dbReference type="ARBA" id="ARBA00022741"/>
    </source>
</evidence>
<dbReference type="Pfam" id="PF11721">
    <property type="entry name" value="Malectin"/>
    <property type="match status" value="1"/>
</dbReference>
<keyword evidence="7" id="KW-0812">Transmembrane</keyword>
<dbReference type="PANTHER" id="PTHR48006">
    <property type="entry name" value="LEUCINE-RICH REPEAT-CONTAINING PROTEIN DDB_G0281931-RELATED"/>
    <property type="match status" value="1"/>
</dbReference>
<comment type="catalytic activity">
    <reaction evidence="16">
        <text>L-threonyl-[protein] + ATP = O-phospho-L-threonyl-[protein] + ADP + H(+)</text>
        <dbReference type="Rhea" id="RHEA:46608"/>
        <dbReference type="Rhea" id="RHEA-COMP:11060"/>
        <dbReference type="Rhea" id="RHEA-COMP:11605"/>
        <dbReference type="ChEBI" id="CHEBI:15378"/>
        <dbReference type="ChEBI" id="CHEBI:30013"/>
        <dbReference type="ChEBI" id="CHEBI:30616"/>
        <dbReference type="ChEBI" id="CHEBI:61977"/>
        <dbReference type="ChEBI" id="CHEBI:456216"/>
        <dbReference type="EC" id="2.7.11.1"/>
    </reaction>
</comment>
<keyword evidence="5" id="KW-0433">Leucine-rich repeat</keyword>
<dbReference type="SUPFAM" id="SSF52058">
    <property type="entry name" value="L domain-like"/>
    <property type="match status" value="1"/>
</dbReference>
<keyword evidence="15" id="KW-0325">Glycoprotein</keyword>
<dbReference type="Pfam" id="PF00560">
    <property type="entry name" value="LRR_1"/>
    <property type="match status" value="1"/>
</dbReference>
<feature type="domain" description="Protein kinase" evidence="18">
    <location>
        <begin position="367"/>
        <end position="641"/>
    </location>
</feature>
<evidence type="ECO:0000256" key="11">
    <source>
        <dbReference type="ARBA" id="ARBA00022840"/>
    </source>
</evidence>
<dbReference type="PANTHER" id="PTHR48006:SF48">
    <property type="entry name" value="PROTEIN KINASE DOMAIN-CONTAINING PROTEIN"/>
    <property type="match status" value="1"/>
</dbReference>
<evidence type="ECO:0000256" key="4">
    <source>
        <dbReference type="ARBA" id="ARBA00022553"/>
    </source>
</evidence>
<evidence type="ECO:0000256" key="8">
    <source>
        <dbReference type="ARBA" id="ARBA00022729"/>
    </source>
</evidence>
<dbReference type="EC" id="2.7.11.1" evidence="2"/>
<keyword evidence="4" id="KW-0597">Phosphoprotein</keyword>
<dbReference type="InterPro" id="IPR021720">
    <property type="entry name" value="Malectin_dom"/>
</dbReference>
<evidence type="ECO:0000256" key="9">
    <source>
        <dbReference type="ARBA" id="ARBA00022737"/>
    </source>
</evidence>
<dbReference type="InterPro" id="IPR001611">
    <property type="entry name" value="Leu-rich_rpt"/>
</dbReference>
<evidence type="ECO:0000313" key="19">
    <source>
        <dbReference type="EMBL" id="AMM42888.1"/>
    </source>
</evidence>
<dbReference type="EMBL" id="KT805635">
    <property type="protein sequence ID" value="AMM42888.1"/>
    <property type="molecule type" value="mRNA"/>
</dbReference>
<dbReference type="GO" id="GO:0004674">
    <property type="term" value="F:protein serine/threonine kinase activity"/>
    <property type="evidence" value="ECO:0007669"/>
    <property type="project" value="UniProtKB-KW"/>
</dbReference>
<evidence type="ECO:0000256" key="7">
    <source>
        <dbReference type="ARBA" id="ARBA00022692"/>
    </source>
</evidence>
<keyword evidence="12" id="KW-1133">Transmembrane helix</keyword>
<evidence type="ECO:0000256" key="6">
    <source>
        <dbReference type="ARBA" id="ARBA00022679"/>
    </source>
</evidence>
<proteinExistence type="evidence at transcript level"/>
<dbReference type="InterPro" id="IPR011009">
    <property type="entry name" value="Kinase-like_dom_sf"/>
</dbReference>
<keyword evidence="11" id="KW-0067">ATP-binding</keyword>
<dbReference type="CDD" id="cd14066">
    <property type="entry name" value="STKc_IRAK"/>
    <property type="match status" value="1"/>
</dbReference>
<dbReference type="GO" id="GO:0016020">
    <property type="term" value="C:membrane"/>
    <property type="evidence" value="ECO:0007669"/>
    <property type="project" value="UniProtKB-SubCell"/>
</dbReference>
<evidence type="ECO:0000256" key="3">
    <source>
        <dbReference type="ARBA" id="ARBA00022527"/>
    </source>
</evidence>
<comment type="subcellular location">
    <subcellularLocation>
        <location evidence="1">Membrane</location>
        <topology evidence="1">Single-pass type I membrane protein</topology>
    </subcellularLocation>
</comment>
<keyword evidence="9" id="KW-0677">Repeat</keyword>
<dbReference type="InterPro" id="IPR032675">
    <property type="entry name" value="LRR_dom_sf"/>
</dbReference>
<dbReference type="SUPFAM" id="SSF56112">
    <property type="entry name" value="Protein kinase-like (PK-like)"/>
    <property type="match status" value="1"/>
</dbReference>
<dbReference type="Gene3D" id="3.30.200.20">
    <property type="entry name" value="Phosphorylase Kinase, domain 1"/>
    <property type="match status" value="1"/>
</dbReference>
<dbReference type="PROSITE" id="PS50011">
    <property type="entry name" value="PROTEIN_KINASE_DOM"/>
    <property type="match status" value="1"/>
</dbReference>
<evidence type="ECO:0000256" key="13">
    <source>
        <dbReference type="ARBA" id="ARBA00023136"/>
    </source>
</evidence>
<dbReference type="Gene3D" id="2.60.120.430">
    <property type="entry name" value="Galactose-binding lectin"/>
    <property type="match status" value="1"/>
</dbReference>
<dbReference type="Gene3D" id="3.80.10.10">
    <property type="entry name" value="Ribonuclease Inhibitor"/>
    <property type="match status" value="1"/>
</dbReference>
<keyword evidence="14" id="KW-0675">Receptor</keyword>
<comment type="catalytic activity">
    <reaction evidence="17">
        <text>L-seryl-[protein] + ATP = O-phospho-L-seryl-[protein] + ADP + H(+)</text>
        <dbReference type="Rhea" id="RHEA:17989"/>
        <dbReference type="Rhea" id="RHEA-COMP:9863"/>
        <dbReference type="Rhea" id="RHEA-COMP:11604"/>
        <dbReference type="ChEBI" id="CHEBI:15378"/>
        <dbReference type="ChEBI" id="CHEBI:29999"/>
        <dbReference type="ChEBI" id="CHEBI:30616"/>
        <dbReference type="ChEBI" id="CHEBI:83421"/>
        <dbReference type="ChEBI" id="CHEBI:456216"/>
        <dbReference type="EC" id="2.7.11.1"/>
    </reaction>
</comment>
<evidence type="ECO:0000256" key="1">
    <source>
        <dbReference type="ARBA" id="ARBA00004479"/>
    </source>
</evidence>
<evidence type="ECO:0000256" key="14">
    <source>
        <dbReference type="ARBA" id="ARBA00023170"/>
    </source>
</evidence>
<dbReference type="FunFam" id="1.10.510.10:FF:000769">
    <property type="entry name" value="Uncharacterized protein"/>
    <property type="match status" value="1"/>
</dbReference>
<keyword evidence="13" id="KW-0472">Membrane</keyword>
<dbReference type="Gene3D" id="1.10.510.10">
    <property type="entry name" value="Transferase(Phosphotransferase) domain 1"/>
    <property type="match status" value="1"/>
</dbReference>
<dbReference type="InterPro" id="IPR000719">
    <property type="entry name" value="Prot_kinase_dom"/>
</dbReference>
<dbReference type="InterPro" id="IPR001245">
    <property type="entry name" value="Ser-Thr/Tyr_kinase_cat_dom"/>
</dbReference>
<keyword evidence="10" id="KW-0547">Nucleotide-binding</keyword>
<protein>
    <recommendedName>
        <fullName evidence="2">non-specific serine/threonine protein kinase</fullName>
        <ecNumber evidence="2">2.7.11.1</ecNumber>
    </recommendedName>
</protein>
<dbReference type="InterPro" id="IPR051824">
    <property type="entry name" value="LRR_Rcpt-Like_S/T_Kinase"/>
</dbReference>
<evidence type="ECO:0000256" key="12">
    <source>
        <dbReference type="ARBA" id="ARBA00022989"/>
    </source>
</evidence>
<evidence type="ECO:0000256" key="2">
    <source>
        <dbReference type="ARBA" id="ARBA00012513"/>
    </source>
</evidence>
<organism evidence="19">
    <name type="scientific">Vernicia fordii</name>
    <name type="common">Tung</name>
    <name type="synonym">Aleurites fordii</name>
    <dbReference type="NCBI Taxonomy" id="73154"/>
    <lineage>
        <taxon>Eukaryota</taxon>
        <taxon>Viridiplantae</taxon>
        <taxon>Streptophyta</taxon>
        <taxon>Embryophyta</taxon>
        <taxon>Tracheophyta</taxon>
        <taxon>Spermatophyta</taxon>
        <taxon>Magnoliopsida</taxon>
        <taxon>eudicotyledons</taxon>
        <taxon>Gunneridae</taxon>
        <taxon>Pentapetalae</taxon>
        <taxon>rosids</taxon>
        <taxon>fabids</taxon>
        <taxon>Malpighiales</taxon>
        <taxon>Euphorbiaceae</taxon>
        <taxon>Crotonoideae</taxon>
        <taxon>Aleuritideae</taxon>
        <taxon>Vernicia</taxon>
    </lineage>
</organism>
<reference evidence="19" key="1">
    <citation type="journal article" date="2015" name="Int J Genomics">
        <title>Genome-Wide Identification and Characterization of the LRR-RLK Gene Family in Two Vernicia Species.</title>
        <authorList>
            <person name="Zhu H."/>
            <person name="Wang Y."/>
            <person name="Yin H."/>
            <person name="Gao M."/>
            <person name="Zhang Q."/>
            <person name="Chen Y."/>
        </authorList>
    </citation>
    <scope>NUCLEOTIDE SEQUENCE</scope>
</reference>
<evidence type="ECO:0000259" key="18">
    <source>
        <dbReference type="PROSITE" id="PS50011"/>
    </source>
</evidence>
<accession>A0A127AUP0</accession>
<name>A0A127AUP0_VERFO</name>
<keyword evidence="8" id="KW-0732">Signal</keyword>
<sequence length="654" mass="74270">MPQYIGNWSSLIYLDLSFNNLHGQIPDYMKNLSLNKMFLTRNMLDGVLPSWIHHSIQSKADLSYNNFTKIKFDKRRNQNSSINRPQIYNNVNIIPQRNDILEIKNISCKGKSKNDYLFINCGGQKARYNGILYDGDTVTSNFYLSPNEKWAYACSGDFISTTPYSTDFFRNVSGVSTLETSVYDTARLCPLSLTYYGFCLPDGNYTVKLHFAETIYARDADYSSLGQRVFDVYIQGERRLKDFNIKEEAGGPYKAFTKELWAIVKDNLLEIHFYWAGKGSLYNPPALNGPLVSAIDIAPPNFKFPDGKLSTGQIAGIVVGCTLAPLLLLALMWKMGWLGKRESDEICIEVQERSFTLTQIIAATRNFSRQTEIGKGHIGIVYKAGMPFNVTFAVKKISPQKKQQEKDKIQREIFNLLSLRHENLVQLLGSCSRKGHHILIYEYMENGSLHQALFEPDSTIELDWKARYDICLGIAKGLKYLHEDKRFEIVHGNITARNILLDKNHTPKISDFGLARFRDDEDAFTTIKTRGERLYVAPEYFLGKAITVKADVYSYGVVVLEIVSGRTSMEQRPNQEYDVLLDAACVLHARGKILDLVDKKLSSSYDRKQALILLDTAIKCINSQSPTLRPKMSDVVSSLLFEKTIEEISSADTQ</sequence>
<keyword evidence="6" id="KW-0808">Transferase</keyword>
<evidence type="ECO:0000256" key="17">
    <source>
        <dbReference type="ARBA" id="ARBA00048679"/>
    </source>
</evidence>
<evidence type="ECO:0000256" key="16">
    <source>
        <dbReference type="ARBA" id="ARBA00047899"/>
    </source>
</evidence>
<keyword evidence="3" id="KW-0418">Kinase</keyword>
<dbReference type="AlphaFoldDB" id="A0A127AUP0"/>
<evidence type="ECO:0000256" key="15">
    <source>
        <dbReference type="ARBA" id="ARBA00023180"/>
    </source>
</evidence>
<dbReference type="Pfam" id="PF07714">
    <property type="entry name" value="PK_Tyr_Ser-Thr"/>
    <property type="match status" value="1"/>
</dbReference>
<keyword evidence="3" id="KW-0723">Serine/threonine-protein kinase</keyword>
<dbReference type="GO" id="GO:0005524">
    <property type="term" value="F:ATP binding"/>
    <property type="evidence" value="ECO:0007669"/>
    <property type="project" value="UniProtKB-KW"/>
</dbReference>
<evidence type="ECO:0000256" key="5">
    <source>
        <dbReference type="ARBA" id="ARBA00022614"/>
    </source>
</evidence>